<dbReference type="GO" id="GO:0031176">
    <property type="term" value="F:endo-1,4-beta-xylanase activity"/>
    <property type="evidence" value="ECO:0007669"/>
    <property type="project" value="UniProtKB-EC"/>
</dbReference>
<gene>
    <name evidence="12" type="ORF">BW733_15495</name>
</gene>
<dbReference type="Pfam" id="PF00331">
    <property type="entry name" value="Glyco_hydro_10"/>
    <property type="match status" value="1"/>
</dbReference>
<dbReference type="PANTHER" id="PTHR31490">
    <property type="entry name" value="GLYCOSYL HYDROLASE"/>
    <property type="match status" value="1"/>
</dbReference>
<dbReference type="STRING" id="399497.BW733_15495"/>
<dbReference type="OrthoDB" id="9815836at2"/>
<protein>
    <recommendedName>
        <fullName evidence="9">Beta-xylanase</fullName>
        <ecNumber evidence="9">3.2.1.8</ecNumber>
    </recommendedName>
</protein>
<dbReference type="PRINTS" id="PR00134">
    <property type="entry name" value="GLHYDRLASE10"/>
</dbReference>
<evidence type="ECO:0000256" key="3">
    <source>
        <dbReference type="ARBA" id="ARBA00022651"/>
    </source>
</evidence>
<comment type="similarity">
    <text evidence="2 9">Belongs to the glycosyl hydrolase 10 (cellulase F) family.</text>
</comment>
<keyword evidence="6 9" id="KW-0119">Carbohydrate metabolism</keyword>
<keyword evidence="13" id="KW-1185">Reference proteome</keyword>
<evidence type="ECO:0000313" key="13">
    <source>
        <dbReference type="Proteomes" id="UP000188235"/>
    </source>
</evidence>
<keyword evidence="7 9" id="KW-0326">Glycosidase</keyword>
<evidence type="ECO:0000313" key="12">
    <source>
        <dbReference type="EMBL" id="AQP52016.1"/>
    </source>
</evidence>
<reference evidence="12 13" key="1">
    <citation type="journal article" date="2008" name="Int. J. Syst. Evol. Microbiol.">
        <title>Tessaracoccus flavescens sp. nov., isolated from marine sediment.</title>
        <authorList>
            <person name="Lee D.W."/>
            <person name="Lee S.D."/>
        </authorList>
    </citation>
    <scope>NUCLEOTIDE SEQUENCE [LARGE SCALE GENOMIC DNA]</scope>
    <source>
        <strain evidence="12 13">SST-39T</strain>
    </source>
</reference>
<evidence type="ECO:0000256" key="9">
    <source>
        <dbReference type="RuleBase" id="RU361174"/>
    </source>
</evidence>
<dbReference type="PANTHER" id="PTHR31490:SF88">
    <property type="entry name" value="BETA-XYLANASE"/>
    <property type="match status" value="1"/>
</dbReference>
<feature type="chain" id="PRO_5012546551" description="Beta-xylanase" evidence="10">
    <location>
        <begin position="30"/>
        <end position="400"/>
    </location>
</feature>
<dbReference type="Proteomes" id="UP000188235">
    <property type="component" value="Chromosome"/>
</dbReference>
<evidence type="ECO:0000256" key="6">
    <source>
        <dbReference type="ARBA" id="ARBA00023277"/>
    </source>
</evidence>
<evidence type="ECO:0000259" key="11">
    <source>
        <dbReference type="PROSITE" id="PS51760"/>
    </source>
</evidence>
<sequence length="400" mass="44345">MRTIRGPLLGGLTLAASATLLLSAPTAGADQATLRDAGPDRPLIGTAAWGQRDLIDYDRKNPTTYQQLIGAQFDSITPENDMKWAEIHPEEGVYDFSGADAVMEFAKRNGQQVRGHTLLWHSQNPAWVTEASATWTCDEARAVLKDHITTVVGRYKNKIYEWDVANEIYQDTWDVGGVRLRTNSNPFLKACADDPEALIGDAFRWAHKADPKARLFLNDYNAEGINEKTDAYYGLAKRLLADGVPLHGFGAQAHLSLQYDYDNGLEANLERFADLGLKVAITEADVRIPEVEGREPTDEEVAEHTNRHVKLLKACLDNEACTSFTVWGFNDAYSWVPQTFAREGWATLMTADGQLKPAFHAMVDTLEDAVTPRLPKACDKKPELRPCSFALPTPAGRANR</sequence>
<keyword evidence="8 9" id="KW-0624">Polysaccharide degradation</keyword>
<dbReference type="EMBL" id="CP019607">
    <property type="protein sequence ID" value="AQP52016.1"/>
    <property type="molecule type" value="Genomic_DNA"/>
</dbReference>
<dbReference type="InterPro" id="IPR001000">
    <property type="entry name" value="GH10_dom"/>
</dbReference>
<dbReference type="GO" id="GO:0045493">
    <property type="term" value="P:xylan catabolic process"/>
    <property type="evidence" value="ECO:0007669"/>
    <property type="project" value="UniProtKB-KW"/>
</dbReference>
<evidence type="ECO:0000256" key="7">
    <source>
        <dbReference type="ARBA" id="ARBA00023295"/>
    </source>
</evidence>
<evidence type="ECO:0000256" key="5">
    <source>
        <dbReference type="ARBA" id="ARBA00022801"/>
    </source>
</evidence>
<dbReference type="RefSeq" id="WP_077351825.1">
    <property type="nucleotide sequence ID" value="NZ_CP019607.1"/>
</dbReference>
<dbReference type="PROSITE" id="PS51760">
    <property type="entry name" value="GH10_2"/>
    <property type="match status" value="1"/>
</dbReference>
<feature type="signal peptide" evidence="10">
    <location>
        <begin position="1"/>
        <end position="29"/>
    </location>
</feature>
<dbReference type="AlphaFoldDB" id="A0A1Q2D0V9"/>
<evidence type="ECO:0000256" key="4">
    <source>
        <dbReference type="ARBA" id="ARBA00022729"/>
    </source>
</evidence>
<keyword evidence="5 9" id="KW-0378">Hydrolase</keyword>
<accession>A0A1Q2D0V9</accession>
<evidence type="ECO:0000256" key="8">
    <source>
        <dbReference type="ARBA" id="ARBA00023326"/>
    </source>
</evidence>
<dbReference type="EC" id="3.2.1.8" evidence="9"/>
<keyword evidence="4 10" id="KW-0732">Signal</keyword>
<dbReference type="KEGG" id="tfa:BW733_15495"/>
<name>A0A1Q2D0V9_9ACTN</name>
<evidence type="ECO:0000256" key="1">
    <source>
        <dbReference type="ARBA" id="ARBA00000681"/>
    </source>
</evidence>
<dbReference type="InterPro" id="IPR044846">
    <property type="entry name" value="GH10"/>
</dbReference>
<feature type="domain" description="GH10" evidence="11">
    <location>
        <begin position="61"/>
        <end position="365"/>
    </location>
</feature>
<proteinExistence type="inferred from homology"/>
<dbReference type="SUPFAM" id="SSF51445">
    <property type="entry name" value="(Trans)glycosidases"/>
    <property type="match status" value="1"/>
</dbReference>
<dbReference type="SMART" id="SM00633">
    <property type="entry name" value="Glyco_10"/>
    <property type="match status" value="1"/>
</dbReference>
<dbReference type="InterPro" id="IPR017853">
    <property type="entry name" value="GH"/>
</dbReference>
<organism evidence="12 13">
    <name type="scientific">Tessaracoccus flavescens</name>
    <dbReference type="NCBI Taxonomy" id="399497"/>
    <lineage>
        <taxon>Bacteria</taxon>
        <taxon>Bacillati</taxon>
        <taxon>Actinomycetota</taxon>
        <taxon>Actinomycetes</taxon>
        <taxon>Propionibacteriales</taxon>
        <taxon>Propionibacteriaceae</taxon>
        <taxon>Tessaracoccus</taxon>
    </lineage>
</organism>
<keyword evidence="3 12" id="KW-0858">Xylan degradation</keyword>
<evidence type="ECO:0000256" key="2">
    <source>
        <dbReference type="ARBA" id="ARBA00007495"/>
    </source>
</evidence>
<comment type="catalytic activity">
    <reaction evidence="1 9">
        <text>Endohydrolysis of (1-&gt;4)-beta-D-xylosidic linkages in xylans.</text>
        <dbReference type="EC" id="3.2.1.8"/>
    </reaction>
</comment>
<dbReference type="Gene3D" id="3.20.20.80">
    <property type="entry name" value="Glycosidases"/>
    <property type="match status" value="1"/>
</dbReference>
<evidence type="ECO:0000256" key="10">
    <source>
        <dbReference type="SAM" id="SignalP"/>
    </source>
</evidence>